<dbReference type="EMBL" id="CP013236">
    <property type="protein sequence ID" value="AMP14857.1"/>
    <property type="molecule type" value="Genomic_DNA"/>
</dbReference>
<dbReference type="Pfam" id="PF00583">
    <property type="entry name" value="Acetyltransf_1"/>
    <property type="match status" value="1"/>
</dbReference>
<sequence>MITLELSDKVNELEQIVALQRLNRLDAVTADVRATEGFVTMEYTVRELQLMRGEYRHVVAKCDGAVIAYALVMLKDCRASFPFLDTMFRDAETAVFKGMQLREKSYFFMGQICVGQAFRGQGIFRKLYQTLCMQMRADFDCVVTEVSVHNARSMRAHQRVGFKEIVNEHADATEWRVIVWDWS</sequence>
<dbReference type="PROSITE" id="PS51186">
    <property type="entry name" value="GNAT"/>
    <property type="match status" value="1"/>
</dbReference>
<dbReference type="Gene3D" id="3.40.630.30">
    <property type="match status" value="1"/>
</dbReference>
<dbReference type="InterPro" id="IPR000182">
    <property type="entry name" value="GNAT_dom"/>
</dbReference>
<dbReference type="RefSeq" id="WP_062115430.1">
    <property type="nucleotide sequence ID" value="NZ_CP013236.1"/>
</dbReference>
<dbReference type="SUPFAM" id="SSF55729">
    <property type="entry name" value="Acyl-CoA N-acyltransferases (Nat)"/>
    <property type="match status" value="1"/>
</dbReference>
<reference evidence="2 3" key="1">
    <citation type="submission" date="2015-11" db="EMBL/GenBank/DDBJ databases">
        <title>Exploring the genomic traits of fungus-feeding bacterial genus Collimonas.</title>
        <authorList>
            <person name="Song C."/>
            <person name="Schmidt R."/>
            <person name="de Jager V."/>
            <person name="Krzyzanowska D."/>
            <person name="Jongedijk E."/>
            <person name="Cankar K."/>
            <person name="Beekwilder J."/>
            <person name="van Veen A."/>
            <person name="de Boer W."/>
            <person name="van Veen J.A."/>
            <person name="Garbeva P."/>
        </authorList>
    </citation>
    <scope>NUCLEOTIDE SEQUENCE [LARGE SCALE GENOMIC DNA]</scope>
    <source>
        <strain evidence="2 3">Ter291</strain>
    </source>
</reference>
<gene>
    <name evidence="2" type="ORF">CPter291_2600</name>
</gene>
<evidence type="ECO:0000259" key="1">
    <source>
        <dbReference type="PROSITE" id="PS51186"/>
    </source>
</evidence>
<evidence type="ECO:0000313" key="2">
    <source>
        <dbReference type="EMBL" id="AMP14857.1"/>
    </source>
</evidence>
<accession>A0ABM5Z765</accession>
<dbReference type="InterPro" id="IPR016181">
    <property type="entry name" value="Acyl_CoA_acyltransferase"/>
</dbReference>
<proteinExistence type="predicted"/>
<keyword evidence="3" id="KW-1185">Reference proteome</keyword>
<name>A0ABM5Z765_9BURK</name>
<feature type="domain" description="N-acetyltransferase" evidence="1">
    <location>
        <begin position="14"/>
        <end position="183"/>
    </location>
</feature>
<evidence type="ECO:0000313" key="3">
    <source>
        <dbReference type="Proteomes" id="UP000074914"/>
    </source>
</evidence>
<organism evidence="2 3">
    <name type="scientific">Collimonas pratensis</name>
    <dbReference type="NCBI Taxonomy" id="279113"/>
    <lineage>
        <taxon>Bacteria</taxon>
        <taxon>Pseudomonadati</taxon>
        <taxon>Pseudomonadota</taxon>
        <taxon>Betaproteobacteria</taxon>
        <taxon>Burkholderiales</taxon>
        <taxon>Oxalobacteraceae</taxon>
        <taxon>Collimonas</taxon>
    </lineage>
</organism>
<dbReference type="Proteomes" id="UP000074914">
    <property type="component" value="Chromosome"/>
</dbReference>
<protein>
    <submittedName>
        <fullName evidence="2">Acetyltransferase family protein</fullName>
    </submittedName>
</protein>